<evidence type="ECO:0000256" key="3">
    <source>
        <dbReference type="ARBA" id="ARBA00022603"/>
    </source>
</evidence>
<dbReference type="Pfam" id="PF08468">
    <property type="entry name" value="MTS_N"/>
    <property type="match status" value="1"/>
</dbReference>
<evidence type="ECO:0000313" key="8">
    <source>
        <dbReference type="EMBL" id="MBU3845027.1"/>
    </source>
</evidence>
<gene>
    <name evidence="8" type="ORF">H9847_09250</name>
</gene>
<sequence length="409" mass="44002">MKADDPLVEVLLRNEQYWAGKKVLFAGDITSPQLLPQLIRTTAATVLTDNYEFASSLSAMMGVRLGHSAREFAQKKHVQVIFGSCHDPQVVQHLESVETLVLFLSKSKSLSQDLLYHLQSKLTDKTNILLIGANAIGGKSADSLLKNAATVYKVDTARKCTVFLGQLKAPQADTATGITLPALKPCKAIPAVRYGGISCEQLPGIFSQGQLDTGTHMLLNALHADLTAQALGLSKSENITDLATSDLTILPPLNIAEPILDLGCGAGVIGLSLAARGCSHIVSTDISATALFSTELNASKEQLSKRILPLACDMLPQEATLEAAQSFMGGSNKFRFIVTNPPFHQGLNRSTSKTLDMIAHAPEYLSANGALYLVGNTCLHYEQALEQAFKRVEVLYSTTKFTVFKAQMA</sequence>
<dbReference type="PANTHER" id="PTHR47816:SF4">
    <property type="entry name" value="RIBOSOMAL RNA SMALL SUBUNIT METHYLTRANSFERASE C"/>
    <property type="match status" value="1"/>
</dbReference>
<name>A0A948THQ4_9GAMM</name>
<evidence type="ECO:0000259" key="6">
    <source>
        <dbReference type="Pfam" id="PF05175"/>
    </source>
</evidence>
<proteinExistence type="predicted"/>
<dbReference type="InterPro" id="IPR046977">
    <property type="entry name" value="RsmC/RlmG"/>
</dbReference>
<dbReference type="Proteomes" id="UP000733611">
    <property type="component" value="Unassembled WGS sequence"/>
</dbReference>
<dbReference type="CDD" id="cd02440">
    <property type="entry name" value="AdoMet_MTases"/>
    <property type="match status" value="1"/>
</dbReference>
<keyword evidence="4" id="KW-0808">Transferase</keyword>
<accession>A0A948THQ4</accession>
<reference evidence="8" key="2">
    <citation type="submission" date="2021-04" db="EMBL/GenBank/DDBJ databases">
        <authorList>
            <person name="Gilroy R."/>
        </authorList>
    </citation>
    <scope>NUCLEOTIDE SEQUENCE</scope>
    <source>
        <strain evidence="8">378</strain>
    </source>
</reference>
<keyword evidence="2" id="KW-0698">rRNA processing</keyword>
<dbReference type="SUPFAM" id="SSF53335">
    <property type="entry name" value="S-adenosyl-L-methionine-dependent methyltransferases"/>
    <property type="match status" value="1"/>
</dbReference>
<dbReference type="GO" id="GO:0008990">
    <property type="term" value="F:rRNA (guanine-N2-)-methyltransferase activity"/>
    <property type="evidence" value="ECO:0007669"/>
    <property type="project" value="InterPro"/>
</dbReference>
<keyword evidence="5" id="KW-0949">S-adenosyl-L-methionine</keyword>
<protein>
    <submittedName>
        <fullName evidence="8">Methyltransferase</fullName>
    </submittedName>
</protein>
<comment type="caution">
    <text evidence="8">The sequence shown here is derived from an EMBL/GenBank/DDBJ whole genome shotgun (WGS) entry which is preliminary data.</text>
</comment>
<evidence type="ECO:0000313" key="9">
    <source>
        <dbReference type="Proteomes" id="UP000733611"/>
    </source>
</evidence>
<evidence type="ECO:0000256" key="1">
    <source>
        <dbReference type="ARBA" id="ARBA00022490"/>
    </source>
</evidence>
<dbReference type="Pfam" id="PF05175">
    <property type="entry name" value="MTS"/>
    <property type="match status" value="1"/>
</dbReference>
<dbReference type="AlphaFoldDB" id="A0A948THQ4"/>
<evidence type="ECO:0000256" key="4">
    <source>
        <dbReference type="ARBA" id="ARBA00022679"/>
    </source>
</evidence>
<keyword evidence="1" id="KW-0963">Cytoplasm</keyword>
<dbReference type="Gene3D" id="3.40.50.150">
    <property type="entry name" value="Vaccinia Virus protein VP39"/>
    <property type="match status" value="2"/>
</dbReference>
<evidence type="ECO:0000256" key="5">
    <source>
        <dbReference type="ARBA" id="ARBA00022691"/>
    </source>
</evidence>
<dbReference type="InterPro" id="IPR002052">
    <property type="entry name" value="DNA_methylase_N6_adenine_CS"/>
</dbReference>
<dbReference type="GO" id="GO:0003676">
    <property type="term" value="F:nucleic acid binding"/>
    <property type="evidence" value="ECO:0007669"/>
    <property type="project" value="InterPro"/>
</dbReference>
<dbReference type="InterPro" id="IPR007848">
    <property type="entry name" value="Small_mtfrase_dom"/>
</dbReference>
<dbReference type="EMBL" id="JAHLFE010000188">
    <property type="protein sequence ID" value="MBU3845027.1"/>
    <property type="molecule type" value="Genomic_DNA"/>
</dbReference>
<feature type="domain" description="Methyltransferase small" evidence="6">
    <location>
        <begin position="253"/>
        <end position="405"/>
    </location>
</feature>
<dbReference type="InterPro" id="IPR029063">
    <property type="entry name" value="SAM-dependent_MTases_sf"/>
</dbReference>
<dbReference type="InterPro" id="IPR013675">
    <property type="entry name" value="Mtase_sm_N"/>
</dbReference>
<feature type="domain" description="Methyltransferase small N-terminal" evidence="7">
    <location>
        <begin position="9"/>
        <end position="173"/>
    </location>
</feature>
<evidence type="ECO:0000256" key="2">
    <source>
        <dbReference type="ARBA" id="ARBA00022552"/>
    </source>
</evidence>
<dbReference type="PROSITE" id="PS00092">
    <property type="entry name" value="N6_MTASE"/>
    <property type="match status" value="1"/>
</dbReference>
<reference evidence="8" key="1">
    <citation type="journal article" date="2021" name="PeerJ">
        <title>Extensive microbial diversity within the chicken gut microbiome revealed by metagenomics and culture.</title>
        <authorList>
            <person name="Gilroy R."/>
            <person name="Ravi A."/>
            <person name="Getino M."/>
            <person name="Pursley I."/>
            <person name="Horton D.L."/>
            <person name="Alikhan N.F."/>
            <person name="Baker D."/>
            <person name="Gharbi K."/>
            <person name="Hall N."/>
            <person name="Watson M."/>
            <person name="Adriaenssens E.M."/>
            <person name="Foster-Nyarko E."/>
            <person name="Jarju S."/>
            <person name="Secka A."/>
            <person name="Antonio M."/>
            <person name="Oren A."/>
            <person name="Chaudhuri R.R."/>
            <person name="La Ragione R."/>
            <person name="Hildebrand F."/>
            <person name="Pallen M.J."/>
        </authorList>
    </citation>
    <scope>NUCLEOTIDE SEQUENCE</scope>
    <source>
        <strain evidence="8">378</strain>
    </source>
</reference>
<organism evidence="8 9">
    <name type="scientific">Candidatus Anaerobiospirillum pullicola</name>
    <dbReference type="NCBI Taxonomy" id="2838451"/>
    <lineage>
        <taxon>Bacteria</taxon>
        <taxon>Pseudomonadati</taxon>
        <taxon>Pseudomonadota</taxon>
        <taxon>Gammaproteobacteria</taxon>
        <taxon>Aeromonadales</taxon>
        <taxon>Succinivibrionaceae</taxon>
        <taxon>Anaerobiospirillum</taxon>
    </lineage>
</organism>
<dbReference type="PANTHER" id="PTHR47816">
    <property type="entry name" value="RIBOSOMAL RNA SMALL SUBUNIT METHYLTRANSFERASE C"/>
    <property type="match status" value="1"/>
</dbReference>
<keyword evidence="3 8" id="KW-0489">Methyltransferase</keyword>
<evidence type="ECO:0000259" key="7">
    <source>
        <dbReference type="Pfam" id="PF08468"/>
    </source>
</evidence>